<dbReference type="Proteomes" id="UP000000378">
    <property type="component" value="Chromosome"/>
</dbReference>
<dbReference type="OrthoDB" id="9812874at2"/>
<reference evidence="7 8" key="2">
    <citation type="journal article" date="2010" name="Stand. Genomic Sci.">
        <title>Complete genome sequence of Syntrophothermus lipocalidus type strain (TGB-C1).</title>
        <authorList>
            <person name="Djao O.D."/>
            <person name="Zhang X."/>
            <person name="Lucas S."/>
            <person name="Lapidus A."/>
            <person name="Del Rio T.G."/>
            <person name="Nolan M."/>
            <person name="Tice H."/>
            <person name="Cheng J.F."/>
            <person name="Han C."/>
            <person name="Tapia R."/>
            <person name="Goodwin L."/>
            <person name="Pitluck S."/>
            <person name="Liolios K."/>
            <person name="Ivanova N."/>
            <person name="Mavromatis K."/>
            <person name="Mikhailova N."/>
            <person name="Ovchinnikova G."/>
            <person name="Pati A."/>
            <person name="Brambilla E."/>
            <person name="Chen A."/>
            <person name="Palaniappan K."/>
            <person name="Land M."/>
            <person name="Hauser L."/>
            <person name="Chang Y.J."/>
            <person name="Jeffries C.D."/>
            <person name="Rohde M."/>
            <person name="Sikorski J."/>
            <person name="Spring S."/>
            <person name="Goker M."/>
            <person name="Detter J.C."/>
            <person name="Woyke T."/>
            <person name="Bristow J."/>
            <person name="Eisen J.A."/>
            <person name="Markowitz V."/>
            <person name="Hugenholtz P."/>
            <person name="Kyrpides N.C."/>
            <person name="Klenk H.P."/>
        </authorList>
    </citation>
    <scope>NUCLEOTIDE SEQUENCE [LARGE SCALE GENOMIC DNA]</scope>
    <source>
        <strain evidence="8">DSM 12680 / TGB-C1</strain>
    </source>
</reference>
<evidence type="ECO:0000256" key="2">
    <source>
        <dbReference type="ARBA" id="ARBA00022980"/>
    </source>
</evidence>
<dbReference type="RefSeq" id="WP_013175464.1">
    <property type="nucleotide sequence ID" value="NC_014220.1"/>
</dbReference>
<protein>
    <recommendedName>
        <fullName evidence="4 5">Large ribosomal subunit protein bL32</fullName>
    </recommendedName>
</protein>
<dbReference type="SUPFAM" id="SSF57829">
    <property type="entry name" value="Zn-binding ribosomal proteins"/>
    <property type="match status" value="1"/>
</dbReference>
<dbReference type="STRING" id="643648.Slip_1291"/>
<accession>D7CMX7</accession>
<dbReference type="eggNOG" id="COG0333">
    <property type="taxonomic scope" value="Bacteria"/>
</dbReference>
<dbReference type="InterPro" id="IPR002677">
    <property type="entry name" value="Ribosomal_bL32"/>
</dbReference>
<dbReference type="HOGENOM" id="CLU_129084_1_3_9"/>
<organism evidence="7 8">
    <name type="scientific">Syntrophothermus lipocalidus (strain DSM 12680 / TGB-C1)</name>
    <dbReference type="NCBI Taxonomy" id="643648"/>
    <lineage>
        <taxon>Bacteria</taxon>
        <taxon>Bacillati</taxon>
        <taxon>Bacillota</taxon>
        <taxon>Clostridia</taxon>
        <taxon>Eubacteriales</taxon>
        <taxon>Syntrophomonadaceae</taxon>
        <taxon>Syntrophothermus</taxon>
    </lineage>
</organism>
<evidence type="ECO:0000256" key="1">
    <source>
        <dbReference type="ARBA" id="ARBA00008560"/>
    </source>
</evidence>
<keyword evidence="8" id="KW-1185">Reference proteome</keyword>
<dbReference type="PANTHER" id="PTHR35534:SF1">
    <property type="entry name" value="LARGE RIBOSOMAL SUBUNIT PROTEIN BL32"/>
    <property type="match status" value="1"/>
</dbReference>
<evidence type="ECO:0000256" key="4">
    <source>
        <dbReference type="ARBA" id="ARBA00035178"/>
    </source>
</evidence>
<keyword evidence="2 5" id="KW-0689">Ribosomal protein</keyword>
<feature type="compositionally biased region" description="Basic residues" evidence="6">
    <location>
        <begin position="1"/>
        <end position="15"/>
    </location>
</feature>
<dbReference type="AlphaFoldDB" id="D7CMX7"/>
<gene>
    <name evidence="5" type="primary">rpmF</name>
    <name evidence="7" type="ordered locus">Slip_1291</name>
</gene>
<dbReference type="GO" id="GO:0003735">
    <property type="term" value="F:structural constituent of ribosome"/>
    <property type="evidence" value="ECO:0007669"/>
    <property type="project" value="InterPro"/>
</dbReference>
<reference evidence="8" key="1">
    <citation type="journal article" date="2010" name="Stand. Genomic Sci.">
        <title>Complete genome sequence of Syntrophothermus lipocalidus type strain (TGB-C1T).</title>
        <authorList>
            <consortium name="US DOE Joint Genome Institute (JGI-PGF)"/>
            <person name="Djao O."/>
            <person name="Zhang X."/>
            <person name="Lucas S."/>
            <person name="Lapidus A."/>
            <person name="Glavina Del Rio T."/>
            <person name="Nolan M."/>
            <person name="Tice H."/>
            <person name="Cheng J."/>
            <person name="Han C."/>
            <person name="Tapia R."/>
            <person name="Goodwin L."/>
            <person name="Pitluck S."/>
            <person name="Liolios K."/>
            <person name="Ivanova N."/>
            <person name="Mavromatis K."/>
            <person name="Mikhailova N."/>
            <person name="Ovchinnikova G."/>
            <person name="Pati A."/>
            <person name="Brambilla E."/>
            <person name="Chen A."/>
            <person name="Palaniappan K."/>
            <person name="Land M."/>
            <person name="Hauser L."/>
            <person name="Chang Y."/>
            <person name="Jeffries C."/>
            <person name="Rohde M."/>
            <person name="Sikorski J."/>
            <person name="Spring S."/>
            <person name="Goker M."/>
            <person name="Detter J."/>
            <person name="Woyke T."/>
            <person name="Bristow J."/>
            <person name="Eisen J."/>
            <person name="Markowitz V."/>
            <person name="Hugenholtz P."/>
            <person name="Kyrpides N."/>
            <person name="Klenk H."/>
        </authorList>
    </citation>
    <scope>NUCLEOTIDE SEQUENCE [LARGE SCALE GENOMIC DNA]</scope>
    <source>
        <strain evidence="8">DSM 12680 / TGB-C1</strain>
    </source>
</reference>
<evidence type="ECO:0000313" key="7">
    <source>
        <dbReference type="EMBL" id="ADI02062.1"/>
    </source>
</evidence>
<evidence type="ECO:0000256" key="5">
    <source>
        <dbReference type="HAMAP-Rule" id="MF_00340"/>
    </source>
</evidence>
<dbReference type="GO" id="GO:0006412">
    <property type="term" value="P:translation"/>
    <property type="evidence" value="ECO:0007669"/>
    <property type="project" value="UniProtKB-UniRule"/>
</dbReference>
<dbReference type="InterPro" id="IPR044957">
    <property type="entry name" value="Ribosomal_bL32_bact"/>
</dbReference>
<dbReference type="InterPro" id="IPR011332">
    <property type="entry name" value="Ribosomal_zn-bd"/>
</dbReference>
<proteinExistence type="inferred from homology"/>
<dbReference type="Pfam" id="PF01783">
    <property type="entry name" value="Ribosomal_L32p"/>
    <property type="match status" value="1"/>
</dbReference>
<feature type="region of interest" description="Disordered" evidence="6">
    <location>
        <begin position="1"/>
        <end position="21"/>
    </location>
</feature>
<dbReference type="HAMAP" id="MF_00340">
    <property type="entry name" value="Ribosomal_bL32"/>
    <property type="match status" value="1"/>
</dbReference>
<dbReference type="NCBIfam" id="TIGR01031">
    <property type="entry name" value="rpmF_bact"/>
    <property type="match status" value="1"/>
</dbReference>
<dbReference type="EMBL" id="CP002048">
    <property type="protein sequence ID" value="ADI02062.1"/>
    <property type="molecule type" value="Genomic_DNA"/>
</dbReference>
<dbReference type="PANTHER" id="PTHR35534">
    <property type="entry name" value="50S RIBOSOMAL PROTEIN L32"/>
    <property type="match status" value="1"/>
</dbReference>
<dbReference type="GO" id="GO:0015934">
    <property type="term" value="C:large ribosomal subunit"/>
    <property type="evidence" value="ECO:0007669"/>
    <property type="project" value="InterPro"/>
</dbReference>
<keyword evidence="3 5" id="KW-0687">Ribonucleoprotein</keyword>
<evidence type="ECO:0000256" key="3">
    <source>
        <dbReference type="ARBA" id="ARBA00023274"/>
    </source>
</evidence>
<sequence>MGVPKRRQSKSRKNMRRSEWMKMEHPTLVECPQCHELKMPHRVCLNCGFYKGKAVTK</sequence>
<comment type="similarity">
    <text evidence="1 5">Belongs to the bacterial ribosomal protein bL32 family.</text>
</comment>
<name>D7CMX7_SYNLT</name>
<evidence type="ECO:0000256" key="6">
    <source>
        <dbReference type="SAM" id="MobiDB-lite"/>
    </source>
</evidence>
<evidence type="ECO:0000313" key="8">
    <source>
        <dbReference type="Proteomes" id="UP000000378"/>
    </source>
</evidence>
<dbReference type="KEGG" id="slp:Slip_1291"/>